<accession>A0A2A7SAG3</accession>
<dbReference type="Proteomes" id="UP000220629">
    <property type="component" value="Unassembled WGS sequence"/>
</dbReference>
<dbReference type="Gene3D" id="2.60.40.1250">
    <property type="entry name" value="Thiol:disulfide interchange protein DsbD, N-terminal domain"/>
    <property type="match status" value="1"/>
</dbReference>
<proteinExistence type="predicted"/>
<feature type="domain" description="Thiol:disulfide interchange protein DsbD N-terminal" evidence="2">
    <location>
        <begin position="32"/>
        <end position="144"/>
    </location>
</feature>
<dbReference type="RefSeq" id="WP_098153248.1">
    <property type="nucleotide sequence ID" value="NZ_JAYNCN010000044.1"/>
</dbReference>
<dbReference type="GO" id="GO:0015035">
    <property type="term" value="F:protein-disulfide reductase activity"/>
    <property type="evidence" value="ECO:0007669"/>
    <property type="project" value="TreeGrafter"/>
</dbReference>
<keyword evidence="1" id="KW-0732">Signal</keyword>
<dbReference type="AlphaFoldDB" id="A0A2A7SAG3"/>
<feature type="chain" id="PRO_5012021068" evidence="1">
    <location>
        <begin position="29"/>
        <end position="157"/>
    </location>
</feature>
<name>A0A2A7SAG3_BURGA</name>
<dbReference type="InterPro" id="IPR036929">
    <property type="entry name" value="DsbDN_sf"/>
</dbReference>
<sequence>MSAARRSMRRLFAASSLACVLSCMGAVAAYAREFLSPDQAFRVRMTEEPGVVVLHFAIADGYRLYGDRFRVTSDDGQARLGAIQHRAGKVVPDPAAGRPVEVFEHAVTLRVPVNAHDMFGLTVSYQGCAVNQICYPPMQRTFPVIAAALFGQSEASR</sequence>
<gene>
    <name evidence="3" type="ORF">CRM94_16165</name>
</gene>
<evidence type="ECO:0000313" key="4">
    <source>
        <dbReference type="Proteomes" id="UP000220629"/>
    </source>
</evidence>
<protein>
    <submittedName>
        <fullName evidence="3">Disulfide bond formation protein DsbD</fullName>
    </submittedName>
</protein>
<dbReference type="Pfam" id="PF11412">
    <property type="entry name" value="DsbD_N"/>
    <property type="match status" value="1"/>
</dbReference>
<reference evidence="4" key="1">
    <citation type="submission" date="2017-09" db="EMBL/GenBank/DDBJ databases">
        <title>FDA dAtabase for Regulatory Grade micrObial Sequences (FDA-ARGOS): Supporting development and validation of Infectious Disease Dx tests.</title>
        <authorList>
            <person name="Minogue T."/>
            <person name="Wolcott M."/>
            <person name="Wasieloski L."/>
            <person name="Aguilar W."/>
            <person name="Moore D."/>
            <person name="Tallon L."/>
            <person name="Sadzewicz L."/>
            <person name="Ott S."/>
            <person name="Zhao X."/>
            <person name="Nagaraj S."/>
            <person name="Vavikolanu K."/>
            <person name="Aluvathingal J."/>
            <person name="Nadendla S."/>
            <person name="Sichtig H."/>
        </authorList>
    </citation>
    <scope>NUCLEOTIDE SEQUENCE [LARGE SCALE GENOMIC DNA]</scope>
    <source>
        <strain evidence="4">FDAARGOS_390</strain>
    </source>
</reference>
<dbReference type="EMBL" id="PDDY01000002">
    <property type="protein sequence ID" value="PEH40546.1"/>
    <property type="molecule type" value="Genomic_DNA"/>
</dbReference>
<dbReference type="GO" id="GO:0045454">
    <property type="term" value="P:cell redox homeostasis"/>
    <property type="evidence" value="ECO:0007669"/>
    <property type="project" value="TreeGrafter"/>
</dbReference>
<dbReference type="PANTHER" id="PTHR32234:SF0">
    <property type="entry name" value="THIOL:DISULFIDE INTERCHANGE PROTEIN DSBD"/>
    <property type="match status" value="1"/>
</dbReference>
<dbReference type="SUPFAM" id="SSF74863">
    <property type="entry name" value="Thiol:disulfide interchange protein DsbD, N-terminal domain (DsbD-alpha)"/>
    <property type="match status" value="1"/>
</dbReference>
<evidence type="ECO:0000313" key="3">
    <source>
        <dbReference type="EMBL" id="PEH40546.1"/>
    </source>
</evidence>
<organism evidence="3 4">
    <name type="scientific">Burkholderia gladioli</name>
    <name type="common">Pseudomonas marginata</name>
    <name type="synonym">Phytomonas marginata</name>
    <dbReference type="NCBI Taxonomy" id="28095"/>
    <lineage>
        <taxon>Bacteria</taxon>
        <taxon>Pseudomonadati</taxon>
        <taxon>Pseudomonadota</taxon>
        <taxon>Betaproteobacteria</taxon>
        <taxon>Burkholderiales</taxon>
        <taxon>Burkholderiaceae</taxon>
        <taxon>Burkholderia</taxon>
    </lineage>
</organism>
<evidence type="ECO:0000256" key="1">
    <source>
        <dbReference type="SAM" id="SignalP"/>
    </source>
</evidence>
<comment type="caution">
    <text evidence="3">The sequence shown here is derived from an EMBL/GenBank/DDBJ whole genome shotgun (WGS) entry which is preliminary data.</text>
</comment>
<dbReference type="PANTHER" id="PTHR32234">
    <property type="entry name" value="THIOL:DISULFIDE INTERCHANGE PROTEIN DSBD"/>
    <property type="match status" value="1"/>
</dbReference>
<evidence type="ECO:0000259" key="2">
    <source>
        <dbReference type="Pfam" id="PF11412"/>
    </source>
</evidence>
<dbReference type="InterPro" id="IPR028250">
    <property type="entry name" value="DsbDN"/>
</dbReference>
<feature type="signal peptide" evidence="1">
    <location>
        <begin position="1"/>
        <end position="28"/>
    </location>
</feature>